<keyword evidence="2" id="KW-1185">Reference proteome</keyword>
<dbReference type="Pfam" id="PF05056">
    <property type="entry name" value="DUF674"/>
    <property type="match status" value="2"/>
</dbReference>
<reference evidence="2" key="1">
    <citation type="journal article" date="2016" name="Nat. Biotechnol.">
        <title>Sequencing wild and cultivated cassava and related species reveals extensive interspecific hybridization and genetic diversity.</title>
        <authorList>
            <person name="Bredeson J.V."/>
            <person name="Lyons J.B."/>
            <person name="Prochnik S.E."/>
            <person name="Wu G.A."/>
            <person name="Ha C.M."/>
            <person name="Edsinger-Gonzales E."/>
            <person name="Grimwood J."/>
            <person name="Schmutz J."/>
            <person name="Rabbi I.Y."/>
            <person name="Egesi C."/>
            <person name="Nauluvula P."/>
            <person name="Lebot V."/>
            <person name="Ndunguru J."/>
            <person name="Mkamilo G."/>
            <person name="Bart R.S."/>
            <person name="Setter T.L."/>
            <person name="Gleadow R.M."/>
            <person name="Kulakow P."/>
            <person name="Ferguson M.E."/>
            <person name="Rounsley S."/>
            <person name="Rokhsar D.S."/>
        </authorList>
    </citation>
    <scope>NUCLEOTIDE SEQUENCE [LARGE SCALE GENOMIC DNA]</scope>
    <source>
        <strain evidence="2">cv. AM560-2</strain>
    </source>
</reference>
<dbReference type="AlphaFoldDB" id="A0A2C9VZ93"/>
<dbReference type="PANTHER" id="PTHR33103">
    <property type="entry name" value="OS01G0153900 PROTEIN"/>
    <property type="match status" value="1"/>
</dbReference>
<gene>
    <name evidence="1" type="ORF">MANES_04G034100v8</name>
</gene>
<comment type="caution">
    <text evidence="1">The sequence shown here is derived from an EMBL/GenBank/DDBJ whole genome shotgun (WGS) entry which is preliminary data.</text>
</comment>
<dbReference type="OrthoDB" id="2014278at2759"/>
<dbReference type="STRING" id="3983.A0A2C9VZ93"/>
<evidence type="ECO:0000313" key="2">
    <source>
        <dbReference type="Proteomes" id="UP000091857"/>
    </source>
</evidence>
<organism evidence="1 2">
    <name type="scientific">Manihot esculenta</name>
    <name type="common">Cassava</name>
    <name type="synonym">Jatropha manihot</name>
    <dbReference type="NCBI Taxonomy" id="3983"/>
    <lineage>
        <taxon>Eukaryota</taxon>
        <taxon>Viridiplantae</taxon>
        <taxon>Streptophyta</taxon>
        <taxon>Embryophyta</taxon>
        <taxon>Tracheophyta</taxon>
        <taxon>Spermatophyta</taxon>
        <taxon>Magnoliopsida</taxon>
        <taxon>eudicotyledons</taxon>
        <taxon>Gunneridae</taxon>
        <taxon>Pentapetalae</taxon>
        <taxon>rosids</taxon>
        <taxon>fabids</taxon>
        <taxon>Malpighiales</taxon>
        <taxon>Euphorbiaceae</taxon>
        <taxon>Crotonoideae</taxon>
        <taxon>Manihoteae</taxon>
        <taxon>Manihot</taxon>
    </lineage>
</organism>
<sequence>MEGSTATAKQAEDMSLHLLVENQSNKVLYAESGKAFVDVLFFFLQIPLGSLVGILQENDMNLSSSLSRVFESVRNLKPTHFLSQTVQESLLKPEVASPTSTPPLLQSFFPVKQLKSETSPATLSSPVFGIPSSAPAAAKKKAEVGFVKEGETKYIVMDDLRVLPLSSIFLVDLFKKFNVKDTSFREVKININKCLEIVKASLESDAVLTDVFIGKNSEENLNHKDMKLNNC</sequence>
<accession>A0A2C9VZ93</accession>
<dbReference type="PANTHER" id="PTHR33103:SF99">
    <property type="entry name" value="DUF674 FAMILY PROTEIN"/>
    <property type="match status" value="1"/>
</dbReference>
<evidence type="ECO:0008006" key="3">
    <source>
        <dbReference type="Google" id="ProtNLM"/>
    </source>
</evidence>
<dbReference type="Gramene" id="Manes.04G034100.1.v8.1">
    <property type="protein sequence ID" value="Manes.04G034100.1.v8.1.CDS"/>
    <property type="gene ID" value="Manes.04G034100.v8.1"/>
</dbReference>
<dbReference type="InterPro" id="IPR007750">
    <property type="entry name" value="DUF674"/>
</dbReference>
<dbReference type="EMBL" id="CM004390">
    <property type="protein sequence ID" value="OAY51805.1"/>
    <property type="molecule type" value="Genomic_DNA"/>
</dbReference>
<name>A0A2C9VZ93_MANES</name>
<protein>
    <recommendedName>
        <fullName evidence="3">DUF674 family protein</fullName>
    </recommendedName>
</protein>
<dbReference type="OMA" id="HASYIID"/>
<dbReference type="Proteomes" id="UP000091857">
    <property type="component" value="Chromosome 4"/>
</dbReference>
<proteinExistence type="predicted"/>
<evidence type="ECO:0000313" key="1">
    <source>
        <dbReference type="EMBL" id="OAY51805.1"/>
    </source>
</evidence>